<feature type="transmembrane region" description="Helical" evidence="1">
    <location>
        <begin position="133"/>
        <end position="153"/>
    </location>
</feature>
<organism evidence="2 3">
    <name type="scientific">Chitinophaga japonensis</name>
    <name type="common">Flexibacter japonensis</name>
    <dbReference type="NCBI Taxonomy" id="104662"/>
    <lineage>
        <taxon>Bacteria</taxon>
        <taxon>Pseudomonadati</taxon>
        <taxon>Bacteroidota</taxon>
        <taxon>Chitinophagia</taxon>
        <taxon>Chitinophagales</taxon>
        <taxon>Chitinophagaceae</taxon>
        <taxon>Chitinophaga</taxon>
    </lineage>
</organism>
<dbReference type="GO" id="GO:0005886">
    <property type="term" value="C:plasma membrane"/>
    <property type="evidence" value="ECO:0007669"/>
    <property type="project" value="UniProtKB-SubCell"/>
</dbReference>
<feature type="transmembrane region" description="Helical" evidence="1">
    <location>
        <begin position="246"/>
        <end position="264"/>
    </location>
</feature>
<evidence type="ECO:0000313" key="3">
    <source>
        <dbReference type="Proteomes" id="UP000316778"/>
    </source>
</evidence>
<comment type="caution">
    <text evidence="2">The sequence shown here is derived from an EMBL/GenBank/DDBJ whole genome shotgun (WGS) entry which is preliminary data.</text>
</comment>
<reference evidence="2 3" key="1">
    <citation type="journal article" date="2013" name="Stand. Genomic Sci.">
        <title>Genomic Encyclopedia of Type Strains, Phase I: The one thousand microbial genomes (KMG-I) project.</title>
        <authorList>
            <person name="Kyrpides N.C."/>
            <person name="Woyke T."/>
            <person name="Eisen J.A."/>
            <person name="Garrity G."/>
            <person name="Lilburn T.G."/>
            <person name="Beck B.J."/>
            <person name="Whitman W.B."/>
            <person name="Hugenholtz P."/>
            <person name="Klenk H.P."/>
        </authorList>
    </citation>
    <scope>NUCLEOTIDE SEQUENCE [LARGE SCALE GENOMIC DNA]</scope>
    <source>
        <strain evidence="2 3">DSM 13484</strain>
    </source>
</reference>
<dbReference type="Pfam" id="PF12040">
    <property type="entry name" value="DUF3526"/>
    <property type="match status" value="1"/>
</dbReference>
<keyword evidence="3" id="KW-1185">Reference proteome</keyword>
<feature type="transmembrane region" description="Helical" evidence="1">
    <location>
        <begin position="210"/>
        <end position="234"/>
    </location>
</feature>
<dbReference type="PANTHER" id="PTHR43471">
    <property type="entry name" value="ABC TRANSPORTER PERMEASE"/>
    <property type="match status" value="1"/>
</dbReference>
<dbReference type="EMBL" id="VLLG01000006">
    <property type="protein sequence ID" value="TWI82547.1"/>
    <property type="molecule type" value="Genomic_DNA"/>
</dbReference>
<gene>
    <name evidence="2" type="ORF">LX66_5121</name>
</gene>
<dbReference type="GO" id="GO:0140359">
    <property type="term" value="F:ABC-type transporter activity"/>
    <property type="evidence" value="ECO:0007669"/>
    <property type="project" value="InterPro"/>
</dbReference>
<name>A0A562SML8_CHIJA</name>
<protein>
    <submittedName>
        <fullName evidence="2">ABC-2 type transport system permease protein</fullName>
    </submittedName>
</protein>
<dbReference type="Proteomes" id="UP000316778">
    <property type="component" value="Unassembled WGS sequence"/>
</dbReference>
<feature type="transmembrane region" description="Helical" evidence="1">
    <location>
        <begin position="424"/>
        <end position="446"/>
    </location>
</feature>
<dbReference type="PANTHER" id="PTHR43471:SF1">
    <property type="entry name" value="ABC TRANSPORTER PERMEASE PROTEIN NOSY-RELATED"/>
    <property type="match status" value="1"/>
</dbReference>
<evidence type="ECO:0000313" key="2">
    <source>
        <dbReference type="EMBL" id="TWI82547.1"/>
    </source>
</evidence>
<keyword evidence="1" id="KW-0812">Transmembrane</keyword>
<feature type="transmembrane region" description="Helical" evidence="1">
    <location>
        <begin position="184"/>
        <end position="204"/>
    </location>
</feature>
<feature type="transmembrane region" description="Helical" evidence="1">
    <location>
        <begin position="21"/>
        <end position="42"/>
    </location>
</feature>
<dbReference type="InterPro" id="IPR021913">
    <property type="entry name" value="DUF3526"/>
</dbReference>
<proteinExistence type="predicted"/>
<accession>A0A562SML8</accession>
<dbReference type="AlphaFoldDB" id="A0A562SML8"/>
<keyword evidence="1" id="KW-0472">Membrane</keyword>
<dbReference type="Pfam" id="PF12679">
    <property type="entry name" value="ABC2_membrane_2"/>
    <property type="match status" value="1"/>
</dbReference>
<keyword evidence="1" id="KW-1133">Transmembrane helix</keyword>
<evidence type="ECO:0000256" key="1">
    <source>
        <dbReference type="SAM" id="Phobius"/>
    </source>
</evidence>
<sequence length="456" mass="52381">MPYIAMFSLAFKQFIRSRAAVTGLAFILVTGVVSLLIGQRFLNGQQEAVSFAAQQQQAHIQQHVRFFDKEMGLLLYYLHFSLVNTTDPLAGLSIGQRDVNPSIQSVTIRNLENQLYDTDLHNPLNLLLGNLDLGFVIIYLFPLLIIAFTYNLLSEEKEGGTWNLVRVQTGQPLRLLWLKWRLRMLAVFAAVALLMILAVIMLSLPFNQALLAVALLFTGYLLCWFALSFLVVSLKKSSGFNAVSMLSLWVVLTVLLPALVNSYISNAYPLPEALSNVVKQRQGYHEKWDMDRQVTMAPFFAHYPQFRKYPVPDEAFSWLWYYAMQQMGDDDARQETEKLQEKIRLREQASRKMAMVLPPLHAQLSLNNLARTGLQDHMHFLDSTRRFHERIKLGCYPGIFEEQPVASVDWDSFKVEYYREETPIRWTVLLLPLILTGGILFGWGWYNLRRQGHPAS</sequence>